<dbReference type="Gene3D" id="1.25.10.10">
    <property type="entry name" value="Leucine-rich Repeat Variant"/>
    <property type="match status" value="3"/>
</dbReference>
<dbReference type="Proteomes" id="UP000030765">
    <property type="component" value="Unassembled WGS sequence"/>
</dbReference>
<dbReference type="EnsemblMetazoa" id="ASIC015506-RA">
    <property type="protein sequence ID" value="ASIC015506-PA"/>
    <property type="gene ID" value="ASIC015506"/>
</dbReference>
<organism evidence="3">
    <name type="scientific">Anopheles sinensis</name>
    <name type="common">Mosquito</name>
    <dbReference type="NCBI Taxonomy" id="74873"/>
    <lineage>
        <taxon>Eukaryota</taxon>
        <taxon>Metazoa</taxon>
        <taxon>Ecdysozoa</taxon>
        <taxon>Arthropoda</taxon>
        <taxon>Hexapoda</taxon>
        <taxon>Insecta</taxon>
        <taxon>Pterygota</taxon>
        <taxon>Neoptera</taxon>
        <taxon>Endopterygota</taxon>
        <taxon>Diptera</taxon>
        <taxon>Nematocera</taxon>
        <taxon>Culicoidea</taxon>
        <taxon>Culicidae</taxon>
        <taxon>Anophelinae</taxon>
        <taxon>Anopheles</taxon>
    </lineage>
</organism>
<feature type="domain" description="Rotatin N-terminal" evidence="2">
    <location>
        <begin position="19"/>
        <end position="102"/>
    </location>
</feature>
<evidence type="ECO:0000256" key="1">
    <source>
        <dbReference type="SAM" id="MobiDB-lite"/>
    </source>
</evidence>
<dbReference type="InterPro" id="IPR011989">
    <property type="entry name" value="ARM-like"/>
</dbReference>
<dbReference type="PANTHER" id="PTHR31691">
    <property type="entry name" value="ROTATIN"/>
    <property type="match status" value="1"/>
</dbReference>
<feature type="region of interest" description="Disordered" evidence="1">
    <location>
        <begin position="1572"/>
        <end position="1638"/>
    </location>
</feature>
<dbReference type="EMBL" id="ATLV01022347">
    <property type="status" value="NOT_ANNOTATED_CDS"/>
    <property type="molecule type" value="Genomic_DNA"/>
</dbReference>
<dbReference type="OMA" id="MINCCSC"/>
<dbReference type="GO" id="GO:0005813">
    <property type="term" value="C:centrosome"/>
    <property type="evidence" value="ECO:0007669"/>
    <property type="project" value="InterPro"/>
</dbReference>
<dbReference type="InterPro" id="IPR016024">
    <property type="entry name" value="ARM-type_fold"/>
</dbReference>
<dbReference type="GO" id="GO:0036064">
    <property type="term" value="C:ciliary basal body"/>
    <property type="evidence" value="ECO:0007669"/>
    <property type="project" value="InterPro"/>
</dbReference>
<dbReference type="EMBL" id="KE525331">
    <property type="protein sequence ID" value="KFB47543.1"/>
    <property type="molecule type" value="Genomic_DNA"/>
</dbReference>
<dbReference type="GO" id="GO:0032053">
    <property type="term" value="P:ciliary basal body organization"/>
    <property type="evidence" value="ECO:0007669"/>
    <property type="project" value="TreeGrafter"/>
</dbReference>
<keyword evidence="5" id="KW-1185">Reference proteome</keyword>
<dbReference type="VEuPathDB" id="VectorBase:ASIS015713"/>
<dbReference type="VEuPathDB" id="VectorBase:ASIC015506"/>
<dbReference type="Pfam" id="PF14726">
    <property type="entry name" value="RTTN_N"/>
    <property type="match status" value="1"/>
</dbReference>
<dbReference type="GO" id="GO:0005814">
    <property type="term" value="C:centriole"/>
    <property type="evidence" value="ECO:0007669"/>
    <property type="project" value="TreeGrafter"/>
</dbReference>
<feature type="compositionally biased region" description="Acidic residues" evidence="1">
    <location>
        <begin position="1573"/>
        <end position="1609"/>
    </location>
</feature>
<dbReference type="SUPFAM" id="SSF48371">
    <property type="entry name" value="ARM repeat"/>
    <property type="match status" value="2"/>
</dbReference>
<proteinExistence type="predicted"/>
<name>A0A084WBE9_ANOSI</name>
<evidence type="ECO:0000313" key="3">
    <source>
        <dbReference type="EMBL" id="KFB47543.1"/>
    </source>
</evidence>
<reference evidence="4" key="2">
    <citation type="submission" date="2020-05" db="UniProtKB">
        <authorList>
            <consortium name="EnsemblMetazoa"/>
        </authorList>
    </citation>
    <scope>IDENTIFICATION</scope>
</reference>
<dbReference type="InterPro" id="IPR029249">
    <property type="entry name" value="Rotatin_N"/>
</dbReference>
<dbReference type="PANTHER" id="PTHR31691:SF1">
    <property type="entry name" value="ROTATIN"/>
    <property type="match status" value="1"/>
</dbReference>
<dbReference type="GO" id="GO:0007099">
    <property type="term" value="P:centriole replication"/>
    <property type="evidence" value="ECO:0007669"/>
    <property type="project" value="TreeGrafter"/>
</dbReference>
<dbReference type="InterPro" id="IPR030791">
    <property type="entry name" value="Rotatin"/>
</dbReference>
<evidence type="ECO:0000259" key="2">
    <source>
        <dbReference type="Pfam" id="PF14726"/>
    </source>
</evidence>
<gene>
    <name evidence="3" type="ORF">ZHAS_00015506</name>
</gene>
<evidence type="ECO:0000313" key="4">
    <source>
        <dbReference type="EnsemblMetazoa" id="ASIC015506-PA"/>
    </source>
</evidence>
<protein>
    <submittedName>
        <fullName evidence="4">RTTN_N domain-containing protein</fullName>
    </submittedName>
</protein>
<reference evidence="3 5" key="1">
    <citation type="journal article" date="2014" name="BMC Genomics">
        <title>Genome sequence of Anopheles sinensis provides insight into genetics basis of mosquito competence for malaria parasites.</title>
        <authorList>
            <person name="Zhou D."/>
            <person name="Zhang D."/>
            <person name="Ding G."/>
            <person name="Shi L."/>
            <person name="Hou Q."/>
            <person name="Ye Y."/>
            <person name="Xu Y."/>
            <person name="Zhou H."/>
            <person name="Xiong C."/>
            <person name="Li S."/>
            <person name="Yu J."/>
            <person name="Hong S."/>
            <person name="Yu X."/>
            <person name="Zou P."/>
            <person name="Chen C."/>
            <person name="Chang X."/>
            <person name="Wang W."/>
            <person name="Lv Y."/>
            <person name="Sun Y."/>
            <person name="Ma L."/>
            <person name="Shen B."/>
            <person name="Zhu C."/>
        </authorList>
    </citation>
    <scope>NUCLEOTIDE SEQUENCE [LARGE SCALE GENOMIC DNA]</scope>
</reference>
<dbReference type="GO" id="GO:0010457">
    <property type="term" value="P:centriole-centriole cohesion"/>
    <property type="evidence" value="ECO:0007669"/>
    <property type="project" value="TreeGrafter"/>
</dbReference>
<evidence type="ECO:0000313" key="5">
    <source>
        <dbReference type="Proteomes" id="UP000030765"/>
    </source>
</evidence>
<accession>A0A084WBE9</accession>
<sequence>MAIVINQWMLDKLVHEIKEIRIRTLQDVDSKLKRALRDHVEIKFSAPALFKNLIRWFGHYPIYEEVTVLKLMSLLLASEYATEIVQFFTAERIVKELNKIRYLLGTESEHLTLVEFIIQQVDVFKPGPGKSTVSDDLADLVTEMATMELASEGPACRLQAIVDALESRWTDKETLYTTDWEIPTNAVASRLESFNDSLLMDDHEKSLQLGLSYVIPYTKNYPAEFFLRPPYICLSLIRLVRLRRVGIRAGFEMLLHLLEALRKRVRQRCTAAMYMPPDSTERTEKSQLSICAFVYELLMLGTELLKESSSELDLMASNMIFLVFHNAMSFSLTDACSMMENFPATRFAEVRNELGYLLKHFRQEWESNSKNSNARVRHRMVLQTMVDLIDHWNKVHDNNNKGMANVGIASSEAGKYNPSDFATMNSTGHQRALEEMDNTWLHEVHLALLDYPLQKACPDTYQHLLLLTAIAKGDLKRIRILGAVPSILESVVELLRAGSAATMELSDNELVTLSPNAVKMAFLHRSFGLIRMIMNALGSAEKILLILCNGKMYLGARWDDIQEILVPVMSLLQTAVVGSEETQIRKTVVGMLHPDFGLPWLVMLQGNLRLLYHEDRTLRQEALTRVLFLLTSVERSDKRFVPRLEHISDTIPHDLCLVKYPYDPPRPRMTEKYHDSVHTLLAILTNEEGEPGIRRSTLVQLNRMAADPELCELIHNLSGWEPVLKALSNALSEDHCYDAPESAIPAVGILTKLCFTALTFRRFLGTNENAHNLIVRSLLCYHHNPEFRAECVALLYLLLHADCSTGSGVMVSLPALFRNSSYRLPFLCRFHWEYSPFRVVNLIELLTQGRAVGEHELQLDWGSGSILRVDERTLLQQIRLDGGDYPRTADEFSCSSVSWSSTYREYLMRYIRFAFADLWFDGLVKVLKAFKNHRKQNGTTTDADLAPIEYSGRGAPGTPTFSFSRDLRLTKQDIRWLKIVDNASTLRKVVRRITTAKSHKDVYGCLATLEANMFFPTNSTDCLPDEQITIDTLQRYFLAPPTTKADQQLLVVVLSTVGNMIEYGEDKILGWVIGMLSAEGENLFIKLLRSETTCIELYTKTVRFLRVVLLALVRNYLITDDRHQQQTIDKAMMDSVWDVQMFHAVGQQMDHELQVGNFGRVFLLVGLLEVLSGHVARKCLDVAQIIPKLLQYIRETRSTSYTGSTIVLSSLVAIRELIGSGTVILKPAHFRLLSTLCGHSCPLIRTCAWNVLARLATKEANAKMIVQDCDYLPGGIHACCISTLLDEREACLVRESAACLLTNLFSHLVDREGVVWEVFLPQDCAFADQPRDANDPLALVKILLAKQDFFRQSVRSLQYYVPKQYLTEGGRCAIPVQGPIVSAELVQAYAMIYRSLLEMNAAVFGPLLFEKGCLQGLLNCIAVHPFGASLSHAQWLMVAEICGLIMRCVEEPNRFTFMPVLTGNQRFFERIMSLLCPTAYGTGYSPQFVCQSNIMHMLNTLMQTTLLCKKVIRLAFAEANIKAIAELICEELSGSENVIQMACYDFLVVQINDANTREKSPFLNRLEALDMQRDDDELSESDESGNSDVDSDGEEDEEEDEEETEEDVEAVGGDPSTKANVGTANGKEGGSVKAGQSSAQESGSGHIFMLVLNQFRDVVASLPMTRCGLGQFGVKGQKIFSTLQMMLYASPKSRQVAWECGLLEVLVELFNALYQDGIGGLTYAEFVRKYGEAKKGPYVNLLTELLRTMVCWFVAKGEALQLQQDQINALCRVVLNFWSWSSGSELLKLSLFQTLGALSADSIFVCKALAATFTGYPHSIIKLLIVTVTTETARVKATKSDIPTLALAVRVLMQCCCCQEGRSTISKLHVLDNISKLHPSVTRLQKPWPEVTRLWLEFWEHYSRYEDGCEVKHLTVLGALVRRSDHDLRHFALAIIRNLTFVNANRPALLASSDYMFMLQSALNRAASRGDQTMATVTVWKMIANNHKGRAAIKASPLVRHIADLVKFHSMTAEGNEQDDLWNALMTVYRILQA</sequence>
<dbReference type="OrthoDB" id="428850at2759"/>
<dbReference type="STRING" id="74873.A0A084WBE9"/>